<dbReference type="Proteomes" id="UP000823941">
    <property type="component" value="Chromosome 1"/>
</dbReference>
<protein>
    <recommendedName>
        <fullName evidence="6">Period circadian protein</fullName>
    </recommendedName>
</protein>
<organism evidence="9 10">
    <name type="scientific">Plutella xylostella</name>
    <name type="common">Diamondback moth</name>
    <name type="synonym">Plutella maculipennis</name>
    <dbReference type="NCBI Taxonomy" id="51655"/>
    <lineage>
        <taxon>Eukaryota</taxon>
        <taxon>Metazoa</taxon>
        <taxon>Ecdysozoa</taxon>
        <taxon>Arthropoda</taxon>
        <taxon>Hexapoda</taxon>
        <taxon>Insecta</taxon>
        <taxon>Pterygota</taxon>
        <taxon>Neoptera</taxon>
        <taxon>Endopterygota</taxon>
        <taxon>Lepidoptera</taxon>
        <taxon>Glossata</taxon>
        <taxon>Ditrysia</taxon>
        <taxon>Yponomeutoidea</taxon>
        <taxon>Plutellidae</taxon>
        <taxon>Plutella</taxon>
    </lineage>
</organism>
<feature type="compositionally biased region" description="Basic and acidic residues" evidence="7">
    <location>
        <begin position="67"/>
        <end position="76"/>
    </location>
</feature>
<keyword evidence="5" id="KW-0539">Nucleus</keyword>
<accession>A0ABQ7R807</accession>
<feature type="compositionally biased region" description="Polar residues" evidence="7">
    <location>
        <begin position="16"/>
        <end position="27"/>
    </location>
</feature>
<proteinExistence type="predicted"/>
<feature type="compositionally biased region" description="Polar residues" evidence="7">
    <location>
        <begin position="996"/>
        <end position="1007"/>
    </location>
</feature>
<feature type="compositionally biased region" description="Basic and acidic residues" evidence="7">
    <location>
        <begin position="949"/>
        <end position="959"/>
    </location>
</feature>
<name>A0ABQ7R807_PLUXY</name>
<feature type="compositionally biased region" description="Low complexity" evidence="7">
    <location>
        <begin position="1093"/>
        <end position="1105"/>
    </location>
</feature>
<evidence type="ECO:0000256" key="1">
    <source>
        <dbReference type="ARBA" id="ARBA00004123"/>
    </source>
</evidence>
<dbReference type="InterPro" id="IPR050760">
    <property type="entry name" value="Period_circadian_regulator"/>
</dbReference>
<sequence length="1189" mass="132743">MDSLDDSETHAKISDSAYSHSCSNSQGRRSHTSTSTHSGSHSSGSSGYGGKPSTSGSNNSNSLGQPPEKRSKDKIEKKKKPSQLETIIAEETLRPTVIESTKISEDQEQVKENDAEQQPPPPAESPKVENMEIAIAKTTVDQDKIIDNFALVRSLADSLPSTSSANGISGFSCVLSIHDGVVMYTSPAIITTLGFPKDMWIGRSFIDFLHPKDRNAFASQIMSGLGVNKDTNPTQPVNKPVQIIFTRIRTYCGLTSCFGVKNNNVSFMPFKVQLAFKDITNAEGQSFYLVIQATPISSAFAHPNEYLSKPTPFHTRHLAVGKIKYMDPDSVMYLGYLPQDLIGKDILQLYHPEDLPYLYQLYETLVRDKCTLRSRPYRLLIQNGEYVRLETEFSSFINPWSRKLEFVTGKHTIVEGPSNPDVFASPHGIKYPKYNEDQRAKFQNFRDNIVRVLNKVTTKSGKTTNPPTLKRSMELNVYQAPSNADPAPVLRLEVQQPADSSFFERDSEMLGGISPHHENECMSGSETPLSYTQINYNETLQRYFDSYQPYTYEEYKAVSGQNLLRNQGPAFASQPTGSGSESAGSMADSGGMMEEYQGARLSESLLVQHNSQMEKKLIKKHREHRPGSKIIRERTSKENKQKKKEHLARCNAPYQRTKPTPTSPNRKREKTDVPLYRSDSRMECGHRRIAQMQTQHDHEHQHGTKRASWQCDMEFSELKSQGRPRAPSEQTSQSRAQAHNAAAAAQWSSPHMTRVPRQLPMNSVQAMPQIPQHPYGMLPMYYLSTAAPQVQMPGAYFTNVPPCTSNQFHTPLPYMMYPQAVIGTSFVYSPMSPHSPHATHSGAAQCRPNTMRQRASPYSSQYEEESGDQTSLSMSISGGRNSGGDERGSSKTRNTNSQNTSGDLTSMSISISGRGNSSGDEPGSGREQNFPKNRVILRSRAGSNGGRSHRQEKGERTDGESSYSSFCSSFFKTESWASGEEADAAGAQKKTVWSGEKTSSQERQQALENGAGFRNYREKRIPRRKEPPWMDQDGVSSDVMYKYQVGTKNMEEVLAADKEKIKALEQPSLVNEQLSQLYLDLQLNGNPSRLTLEEGMTSSGSSGEETSNKLLNPLKVPWSKTMPRRRREYSRLVMIYEEDAPLPPPEDGQPPTSRAPTPSTYHQQPSTSSYHPQPSTSSYHPQPSTSKQK</sequence>
<feature type="compositionally biased region" description="Polar residues" evidence="7">
    <location>
        <begin position="868"/>
        <end position="879"/>
    </location>
</feature>
<reference evidence="9 10" key="1">
    <citation type="submission" date="2021-06" db="EMBL/GenBank/DDBJ databases">
        <title>A haploid diamondback moth (Plutella xylostella L.) genome assembly resolves 31 chromosomes and identifies a diamide resistance mutation.</title>
        <authorList>
            <person name="Ward C.M."/>
            <person name="Perry K.D."/>
            <person name="Baker G."/>
            <person name="Powis K."/>
            <person name="Heckel D.G."/>
            <person name="Baxter S.W."/>
        </authorList>
    </citation>
    <scope>NUCLEOTIDE SEQUENCE [LARGE SCALE GENOMIC DNA]</scope>
    <source>
        <strain evidence="9 10">LV</strain>
        <tissue evidence="9">Single pupa</tissue>
    </source>
</reference>
<feature type="domain" description="PAS" evidence="8">
    <location>
        <begin position="179"/>
        <end position="228"/>
    </location>
</feature>
<feature type="domain" description="PAS" evidence="8">
    <location>
        <begin position="321"/>
        <end position="369"/>
    </location>
</feature>
<evidence type="ECO:0000313" key="9">
    <source>
        <dbReference type="EMBL" id="KAG7313425.1"/>
    </source>
</evidence>
<dbReference type="Pfam" id="PF00989">
    <property type="entry name" value="PAS"/>
    <property type="match status" value="1"/>
</dbReference>
<dbReference type="Pfam" id="PF14598">
    <property type="entry name" value="PAS_11"/>
    <property type="match status" value="1"/>
</dbReference>
<evidence type="ECO:0000256" key="3">
    <source>
        <dbReference type="ARBA" id="ARBA00022737"/>
    </source>
</evidence>
<feature type="compositionally biased region" description="Basic and acidic residues" evidence="7">
    <location>
        <begin position="102"/>
        <end position="114"/>
    </location>
</feature>
<feature type="region of interest" description="Disordered" evidence="7">
    <location>
        <begin position="617"/>
        <end position="674"/>
    </location>
</feature>
<dbReference type="PROSITE" id="PS50112">
    <property type="entry name" value="PAS"/>
    <property type="match status" value="2"/>
</dbReference>
<comment type="caution">
    <text evidence="9">The sequence shown here is derived from an EMBL/GenBank/DDBJ whole genome shotgun (WGS) entry which is preliminary data.</text>
</comment>
<dbReference type="Gene3D" id="3.30.450.20">
    <property type="entry name" value="PAS domain"/>
    <property type="match status" value="2"/>
</dbReference>
<keyword evidence="2" id="KW-0597">Phosphoprotein</keyword>
<keyword evidence="3" id="KW-0677">Repeat</keyword>
<feature type="compositionally biased region" description="Polar residues" evidence="7">
    <location>
        <begin position="847"/>
        <end position="861"/>
    </location>
</feature>
<feature type="compositionally biased region" description="Polar residues" evidence="7">
    <location>
        <begin position="891"/>
        <end position="905"/>
    </location>
</feature>
<gene>
    <name evidence="9" type="ORF">JYU34_000550</name>
</gene>
<dbReference type="Pfam" id="PF12114">
    <property type="entry name" value="Period_C"/>
    <property type="match status" value="1"/>
</dbReference>
<comment type="subcellular location">
    <subcellularLocation>
        <location evidence="1">Nucleus</location>
    </subcellularLocation>
</comment>
<feature type="compositionally biased region" description="Low complexity" evidence="7">
    <location>
        <begin position="32"/>
        <end position="66"/>
    </location>
</feature>
<evidence type="ECO:0000256" key="2">
    <source>
        <dbReference type="ARBA" id="ARBA00022553"/>
    </source>
</evidence>
<evidence type="ECO:0000256" key="6">
    <source>
        <dbReference type="ARBA" id="ARBA00040849"/>
    </source>
</evidence>
<feature type="region of interest" description="Disordered" evidence="7">
    <location>
        <begin position="982"/>
        <end position="1012"/>
    </location>
</feature>
<evidence type="ECO:0000256" key="4">
    <source>
        <dbReference type="ARBA" id="ARBA00023108"/>
    </source>
</evidence>
<dbReference type="EMBL" id="JAHIBW010000001">
    <property type="protein sequence ID" value="KAG7313425.1"/>
    <property type="molecule type" value="Genomic_DNA"/>
</dbReference>
<dbReference type="PANTHER" id="PTHR11269:SF16">
    <property type="entry name" value="PERIOD CIRCADIAN PROTEIN"/>
    <property type="match status" value="1"/>
</dbReference>
<evidence type="ECO:0000256" key="5">
    <source>
        <dbReference type="ARBA" id="ARBA00023242"/>
    </source>
</evidence>
<feature type="region of interest" description="Disordered" evidence="7">
    <location>
        <begin position="717"/>
        <end position="751"/>
    </location>
</feature>
<keyword evidence="4" id="KW-0090">Biological rhythms</keyword>
<feature type="compositionally biased region" description="Polar residues" evidence="7">
    <location>
        <begin position="573"/>
        <end position="583"/>
    </location>
</feature>
<feature type="compositionally biased region" description="Low complexity" evidence="7">
    <location>
        <begin position="732"/>
        <end position="749"/>
    </location>
</feature>
<dbReference type="SUPFAM" id="SSF55785">
    <property type="entry name" value="PYP-like sensor domain (PAS domain)"/>
    <property type="match status" value="2"/>
</dbReference>
<feature type="region of interest" description="Disordered" evidence="7">
    <location>
        <begin position="1"/>
        <end position="128"/>
    </location>
</feature>
<dbReference type="CDD" id="cd00130">
    <property type="entry name" value="PAS"/>
    <property type="match status" value="2"/>
</dbReference>
<dbReference type="InterPro" id="IPR013767">
    <property type="entry name" value="PAS_fold"/>
</dbReference>
<dbReference type="InterPro" id="IPR022728">
    <property type="entry name" value="Period_circadian-like_C"/>
</dbReference>
<evidence type="ECO:0000259" key="8">
    <source>
        <dbReference type="PROSITE" id="PS50112"/>
    </source>
</evidence>
<feature type="compositionally biased region" description="Low complexity" evidence="7">
    <location>
        <begin position="906"/>
        <end position="919"/>
    </location>
</feature>
<dbReference type="PANTHER" id="PTHR11269">
    <property type="entry name" value="PERIOD CIRCADIAN PROTEIN"/>
    <property type="match status" value="1"/>
</dbReference>
<dbReference type="InterPro" id="IPR035965">
    <property type="entry name" value="PAS-like_dom_sf"/>
</dbReference>
<dbReference type="SMART" id="SM00091">
    <property type="entry name" value="PAS"/>
    <property type="match status" value="2"/>
</dbReference>
<evidence type="ECO:0000256" key="7">
    <source>
        <dbReference type="SAM" id="MobiDB-lite"/>
    </source>
</evidence>
<feature type="region of interest" description="Disordered" evidence="7">
    <location>
        <begin position="567"/>
        <end position="590"/>
    </location>
</feature>
<feature type="compositionally biased region" description="Basic and acidic residues" evidence="7">
    <location>
        <begin position="630"/>
        <end position="639"/>
    </location>
</feature>
<feature type="region of interest" description="Disordered" evidence="7">
    <location>
        <begin position="1136"/>
        <end position="1189"/>
    </location>
</feature>
<dbReference type="InterPro" id="IPR000014">
    <property type="entry name" value="PAS"/>
</dbReference>
<feature type="region of interest" description="Disordered" evidence="7">
    <location>
        <begin position="832"/>
        <end position="964"/>
    </location>
</feature>
<evidence type="ECO:0000313" key="10">
    <source>
        <dbReference type="Proteomes" id="UP000823941"/>
    </source>
</evidence>
<feature type="compositionally biased region" description="Polar residues" evidence="7">
    <location>
        <begin position="1150"/>
        <end position="1189"/>
    </location>
</feature>
<feature type="region of interest" description="Disordered" evidence="7">
    <location>
        <begin position="1089"/>
        <end position="1109"/>
    </location>
</feature>
<keyword evidence="10" id="KW-1185">Reference proteome</keyword>